<protein>
    <recommendedName>
        <fullName evidence="2">RING-type E3 ubiquitin transferase</fullName>
        <ecNumber evidence="2">2.3.2.27</ecNumber>
    </recommendedName>
</protein>
<reference evidence="11" key="1">
    <citation type="submission" date="2020-02" db="EMBL/GenBank/DDBJ databases">
        <authorList>
            <person name="Scholz U."/>
            <person name="Mascher M."/>
            <person name="Fiebig A."/>
        </authorList>
    </citation>
    <scope>NUCLEOTIDE SEQUENCE</scope>
</reference>
<evidence type="ECO:0000313" key="11">
    <source>
        <dbReference type="EMBL" id="CAA7406146.1"/>
    </source>
</evidence>
<accession>A0A7I8L944</accession>
<feature type="compositionally biased region" description="Basic and acidic residues" evidence="9">
    <location>
        <begin position="87"/>
        <end position="96"/>
    </location>
</feature>
<dbReference type="GO" id="GO:0008270">
    <property type="term" value="F:zinc ion binding"/>
    <property type="evidence" value="ECO:0007669"/>
    <property type="project" value="UniProtKB-KW"/>
</dbReference>
<dbReference type="SMART" id="SM00184">
    <property type="entry name" value="RING"/>
    <property type="match status" value="1"/>
</dbReference>
<dbReference type="GO" id="GO:0016567">
    <property type="term" value="P:protein ubiquitination"/>
    <property type="evidence" value="ECO:0007669"/>
    <property type="project" value="TreeGrafter"/>
</dbReference>
<dbReference type="PANTHER" id="PTHR15710">
    <property type="entry name" value="E3 UBIQUITIN-PROTEIN LIGASE PRAJA"/>
    <property type="match status" value="1"/>
</dbReference>
<evidence type="ECO:0000256" key="9">
    <source>
        <dbReference type="SAM" id="MobiDB-lite"/>
    </source>
</evidence>
<feature type="compositionally biased region" description="Low complexity" evidence="9">
    <location>
        <begin position="316"/>
        <end position="325"/>
    </location>
</feature>
<dbReference type="PROSITE" id="PS50089">
    <property type="entry name" value="ZF_RING_2"/>
    <property type="match status" value="1"/>
</dbReference>
<dbReference type="Proteomes" id="UP000663760">
    <property type="component" value="Chromosome 12"/>
</dbReference>
<dbReference type="OrthoDB" id="21204at2759"/>
<proteinExistence type="predicted"/>
<keyword evidence="6" id="KW-0833">Ubl conjugation pathway</keyword>
<dbReference type="PANTHER" id="PTHR15710:SF22">
    <property type="entry name" value="RING-TYPE E3 UBIQUITIN TRANSFERASE"/>
    <property type="match status" value="1"/>
</dbReference>
<dbReference type="InterPro" id="IPR039525">
    <property type="entry name" value="RNF126-like_zinc-ribbon"/>
</dbReference>
<feature type="region of interest" description="Disordered" evidence="9">
    <location>
        <begin position="263"/>
        <end position="332"/>
    </location>
</feature>
<dbReference type="SUPFAM" id="SSF57850">
    <property type="entry name" value="RING/U-box"/>
    <property type="match status" value="1"/>
</dbReference>
<evidence type="ECO:0000256" key="3">
    <source>
        <dbReference type="ARBA" id="ARBA00022679"/>
    </source>
</evidence>
<gene>
    <name evidence="11" type="ORF">SI8410_12016824</name>
</gene>
<evidence type="ECO:0000256" key="7">
    <source>
        <dbReference type="ARBA" id="ARBA00022833"/>
    </source>
</evidence>
<name>A0A7I8L944_SPIIN</name>
<dbReference type="Pfam" id="PF13639">
    <property type="entry name" value="zf-RING_2"/>
    <property type="match status" value="1"/>
</dbReference>
<dbReference type="FunFam" id="3.30.40.10:FF:000022">
    <property type="entry name" value="E3 ubiquitin-protein ligase RING1-like"/>
    <property type="match status" value="1"/>
</dbReference>
<keyword evidence="3" id="KW-0808">Transferase</keyword>
<comment type="catalytic activity">
    <reaction evidence="1">
        <text>S-ubiquitinyl-[E2 ubiquitin-conjugating enzyme]-L-cysteine + [acceptor protein]-L-lysine = [E2 ubiquitin-conjugating enzyme]-L-cysteine + N(6)-ubiquitinyl-[acceptor protein]-L-lysine.</text>
        <dbReference type="EC" id="2.3.2.27"/>
    </reaction>
</comment>
<evidence type="ECO:0000256" key="8">
    <source>
        <dbReference type="PROSITE-ProRule" id="PRU00175"/>
    </source>
</evidence>
<dbReference type="Pfam" id="PF14369">
    <property type="entry name" value="Zn_ribbon_19"/>
    <property type="match status" value="1"/>
</dbReference>
<evidence type="ECO:0000256" key="2">
    <source>
        <dbReference type="ARBA" id="ARBA00012483"/>
    </source>
</evidence>
<dbReference type="EC" id="2.3.2.27" evidence="2"/>
<keyword evidence="5 8" id="KW-0863">Zinc-finger</keyword>
<keyword evidence="7" id="KW-0862">Zinc</keyword>
<feature type="domain" description="RING-type" evidence="10">
    <location>
        <begin position="215"/>
        <end position="256"/>
    </location>
</feature>
<evidence type="ECO:0000259" key="10">
    <source>
        <dbReference type="PROSITE" id="PS50089"/>
    </source>
</evidence>
<dbReference type="GO" id="GO:0061630">
    <property type="term" value="F:ubiquitin protein ligase activity"/>
    <property type="evidence" value="ECO:0007669"/>
    <property type="project" value="UniProtKB-EC"/>
</dbReference>
<evidence type="ECO:0000256" key="5">
    <source>
        <dbReference type="ARBA" id="ARBA00022771"/>
    </source>
</evidence>
<evidence type="ECO:0000256" key="1">
    <source>
        <dbReference type="ARBA" id="ARBA00000900"/>
    </source>
</evidence>
<evidence type="ECO:0000313" key="12">
    <source>
        <dbReference type="Proteomes" id="UP000663760"/>
    </source>
</evidence>
<sequence>MEDSVNDRFWCHMCSRRVNPVLEAEIKCPVCDSGFVEEMDGRGGDFDSSGSDLQSDGALSLWAPILVEMMSGSRRRRPRRDEDDDGSDHQDRDRGTELGLLRRRRSSALLHLLLGLHSGQDTERGESDRDPLILISPFNPAIIVQGSSHDDGLQNPIGDFLPTAASVGDYFVGSGLDLLLQHLSENDPNRYGTPPAKKEAVDALPTVKVEENLSCSVCLEDFARGEEAKEMPCKHRFHNGCILPWLELHSSCPVCRLQIPADETPKDGTGPSGNGDRGVEAPGEDSGGTGRRLWIPVPWPFSGMFSSAGSHGGNSGNPSSASGSNSREDNDH</sequence>
<dbReference type="AlphaFoldDB" id="A0A7I8L944"/>
<dbReference type="EMBL" id="LR746275">
    <property type="protein sequence ID" value="CAA7406146.1"/>
    <property type="molecule type" value="Genomic_DNA"/>
</dbReference>
<keyword evidence="4" id="KW-0479">Metal-binding</keyword>
<evidence type="ECO:0000256" key="6">
    <source>
        <dbReference type="ARBA" id="ARBA00022786"/>
    </source>
</evidence>
<feature type="region of interest" description="Disordered" evidence="9">
    <location>
        <begin position="72"/>
        <end position="98"/>
    </location>
</feature>
<evidence type="ECO:0000256" key="4">
    <source>
        <dbReference type="ARBA" id="ARBA00022723"/>
    </source>
</evidence>
<dbReference type="InterPro" id="IPR001841">
    <property type="entry name" value="Znf_RING"/>
</dbReference>
<dbReference type="Gene3D" id="3.30.40.10">
    <property type="entry name" value="Zinc/RING finger domain, C3HC4 (zinc finger)"/>
    <property type="match status" value="1"/>
</dbReference>
<keyword evidence="12" id="KW-1185">Reference proteome</keyword>
<dbReference type="InterPro" id="IPR013083">
    <property type="entry name" value="Znf_RING/FYVE/PHD"/>
</dbReference>
<organism evidence="11 12">
    <name type="scientific">Spirodela intermedia</name>
    <name type="common">Intermediate duckweed</name>
    <dbReference type="NCBI Taxonomy" id="51605"/>
    <lineage>
        <taxon>Eukaryota</taxon>
        <taxon>Viridiplantae</taxon>
        <taxon>Streptophyta</taxon>
        <taxon>Embryophyta</taxon>
        <taxon>Tracheophyta</taxon>
        <taxon>Spermatophyta</taxon>
        <taxon>Magnoliopsida</taxon>
        <taxon>Liliopsida</taxon>
        <taxon>Araceae</taxon>
        <taxon>Lemnoideae</taxon>
        <taxon>Spirodela</taxon>
    </lineage>
</organism>
<dbReference type="GO" id="GO:0005737">
    <property type="term" value="C:cytoplasm"/>
    <property type="evidence" value="ECO:0007669"/>
    <property type="project" value="TreeGrafter"/>
</dbReference>